<dbReference type="PROSITE" id="PS50234">
    <property type="entry name" value="VWFA"/>
    <property type="match status" value="1"/>
</dbReference>
<feature type="transmembrane region" description="Helical" evidence="1">
    <location>
        <begin position="20"/>
        <end position="40"/>
    </location>
</feature>
<sequence>MPGRHSVPTAVRRQHSKPKYGRWAALALVAIVVVALGVFACTRVFDGGCSQVQQFTVAADPTIAPVITEVADDATDEDLGCTALTVESKSSAQVAASLATPGAAPALWIPDSSGWILKASKATGSLLDVARPSIAMSPTIVATKAGEAPFFATWVDVLRPGLRIGDPLTDSVASAPVMAALTEVEQGKADQNVLTSALVPIAQAQATSTEQKDVDERLSEVVRDGGTAIATEQQLVAYNAAHQDAKLAATVPLTGSFVLNYPIAVTEPAGDEHEAAKKAGVALADLLAGGDGRAVLSKNGFRGVDLAPLDGGRGLDPGAVAPLTPTDQDAATNLLRQYAVLALPSKFLAVLDVSGSMNESAGTGTRMNLMIQAMEAGLAQFRDNAQIGLWAFSTNKGGPNQDWRDLVPERPLGEQIDGKTQRQILLDQTRGLVSIVGGGTGLYDTTLAAYRKAKENYDPKYINSVVIATDGANDDQGSITLPQLLDTLQKERDPARPVIIVTIGITADADAPVLEQIAAATGGLSRTTRNPAEIPNVVVDVLKARTGR</sequence>
<keyword evidence="1" id="KW-0812">Transmembrane</keyword>
<dbReference type="SUPFAM" id="SSF53850">
    <property type="entry name" value="Periplasmic binding protein-like II"/>
    <property type="match status" value="1"/>
</dbReference>
<gene>
    <name evidence="3" type="ORF">JGU71_17200</name>
</gene>
<dbReference type="Proteomes" id="UP000655868">
    <property type="component" value="Unassembled WGS sequence"/>
</dbReference>
<dbReference type="SMART" id="SM00327">
    <property type="entry name" value="VWA"/>
    <property type="match status" value="1"/>
</dbReference>
<evidence type="ECO:0000256" key="1">
    <source>
        <dbReference type="SAM" id="Phobius"/>
    </source>
</evidence>
<dbReference type="InterPro" id="IPR002035">
    <property type="entry name" value="VWF_A"/>
</dbReference>
<dbReference type="Pfam" id="PF13531">
    <property type="entry name" value="SBP_bac_11"/>
    <property type="match status" value="1"/>
</dbReference>
<keyword evidence="1" id="KW-0472">Membrane</keyword>
<evidence type="ECO:0000313" key="4">
    <source>
        <dbReference type="Proteomes" id="UP000655868"/>
    </source>
</evidence>
<dbReference type="EMBL" id="JAEMNV010000005">
    <property type="protein sequence ID" value="MBJ8340630.1"/>
    <property type="molecule type" value="Genomic_DNA"/>
</dbReference>
<evidence type="ECO:0000313" key="3">
    <source>
        <dbReference type="EMBL" id="MBJ8340630.1"/>
    </source>
</evidence>
<dbReference type="RefSeq" id="WP_199705505.1">
    <property type="nucleotide sequence ID" value="NZ_JAEMNV010000005.1"/>
</dbReference>
<keyword evidence="4" id="KW-1185">Reference proteome</keyword>
<comment type="caution">
    <text evidence="3">The sequence shown here is derived from an EMBL/GenBank/DDBJ whole genome shotgun (WGS) entry which is preliminary data.</text>
</comment>
<protein>
    <submittedName>
        <fullName evidence="3">VWA domain-containing protein</fullName>
    </submittedName>
</protein>
<feature type="domain" description="VWFA" evidence="2">
    <location>
        <begin position="346"/>
        <end position="542"/>
    </location>
</feature>
<dbReference type="Gene3D" id="3.40.50.410">
    <property type="entry name" value="von Willebrand factor, type A domain"/>
    <property type="match status" value="1"/>
</dbReference>
<reference evidence="3" key="1">
    <citation type="submission" date="2020-12" db="EMBL/GenBank/DDBJ databases">
        <title>Antrihabitans popcorni sp. nov. and Antrihabitans auranticaus sp. nov., isolated from a larva cave.</title>
        <authorList>
            <person name="Lee S.D."/>
            <person name="Kim I.S."/>
        </authorList>
    </citation>
    <scope>NUCLEOTIDE SEQUENCE</scope>
    <source>
        <strain evidence="3">YC3-6</strain>
    </source>
</reference>
<proteinExistence type="predicted"/>
<dbReference type="Pfam" id="PF13768">
    <property type="entry name" value="VWA_3"/>
    <property type="match status" value="1"/>
</dbReference>
<evidence type="ECO:0000259" key="2">
    <source>
        <dbReference type="PROSITE" id="PS50234"/>
    </source>
</evidence>
<organism evidence="3 4">
    <name type="scientific">Antrihabitans stalagmiti</name>
    <dbReference type="NCBI Taxonomy" id="2799499"/>
    <lineage>
        <taxon>Bacteria</taxon>
        <taxon>Bacillati</taxon>
        <taxon>Actinomycetota</taxon>
        <taxon>Actinomycetes</taxon>
        <taxon>Mycobacteriales</taxon>
        <taxon>Nocardiaceae</taxon>
        <taxon>Antrihabitans</taxon>
    </lineage>
</organism>
<dbReference type="AlphaFoldDB" id="A0A934NSS1"/>
<name>A0A934NSS1_9NOCA</name>
<accession>A0A934NSS1</accession>
<dbReference type="InterPro" id="IPR036465">
    <property type="entry name" value="vWFA_dom_sf"/>
</dbReference>
<dbReference type="SUPFAM" id="SSF53300">
    <property type="entry name" value="vWA-like"/>
    <property type="match status" value="1"/>
</dbReference>
<keyword evidence="1" id="KW-1133">Transmembrane helix</keyword>